<evidence type="ECO:0000256" key="4">
    <source>
        <dbReference type="SAM" id="MobiDB-lite"/>
    </source>
</evidence>
<dbReference type="InterPro" id="IPR011990">
    <property type="entry name" value="TPR-like_helical_dom_sf"/>
</dbReference>
<evidence type="ECO:0000313" key="7">
    <source>
        <dbReference type="Proteomes" id="UP001497480"/>
    </source>
</evidence>
<dbReference type="PANTHER" id="PTHR47926:SF371">
    <property type="entry name" value="TETRATRICOPEPTIDE REPEAT-LIKE SUPERFAMILY PROTEIN"/>
    <property type="match status" value="1"/>
</dbReference>
<feature type="repeat" description="PPR" evidence="3">
    <location>
        <begin position="812"/>
        <end position="846"/>
    </location>
</feature>
<accession>A0AAV1Y4Y0</accession>
<feature type="region of interest" description="Disordered" evidence="4">
    <location>
        <begin position="1"/>
        <end position="42"/>
    </location>
</feature>
<dbReference type="FunFam" id="1.25.40.10:FF:001095">
    <property type="entry name" value="Pentatricopeptide repeat-containing protein At2g34400"/>
    <property type="match status" value="1"/>
</dbReference>
<sequence>MGNSNGTKRVLQSSRNVKNQTSSSSTIKTHVPTHHGSAQSSTNVSINKKYGFIPDTFTTLQQVTTALREEGLESSNLILGIDFTKSNEWTGRISFQNKSLHAIGNTPNPYEKAISIIGKTLAPFDDDNLIPCFGFGDATTHDHEVFSFHSDHSPCHGFEEVLDCYQKIVPNLSLSGPTSYASVIEAAIDIVEKAGGQFHVLVIVADGQVTRSVNTDDGELSPQEERTIKAIVDASSYALSIILVGVGDGPWEDMKKFDDKIPARDFDNFQFVNFSDIMSKNSSSSDKEAAFALAALMEIPFQYKAAIEFGLLGHATGRAKKIVPRPPPVPYSRPVPPAHIPSYMPSSTEDERNQMVCAICLTNAKDLAFGCGHMACRDCGARLSNCHICRERITNRLRCRPSSPLKCKAIYHSSFHLPLCSSLCSFSNNNDTHLLLSTTKIANLPLKPPTRILEEKFISLLRSCRTSQHLHQIQAQITTHGLSNNDYITPNIITTCSRLHKMVHARKLFDKMPDPNTATWNSMFRGYLQFDCYLEVFLLFGKMRCFGVVPNCFTFPMVVKCCGKVDAVREGEEVHCVVLRMGFMSNPFVGTALIDMYSMWGSVGDAYKVFGDIHERNVVAWTAIIRAYISVGDMVSARRLFDLAPVRDVILWNTLVSGYIESGDMVAARKLFDKMPGRDVMSWNTMLNGYASNGDVELFEKIFDEIPEKNVFSWNGLTGGYARNGLFSQVLESFKQMLVEGDVLPNDATLVTVLSACSKLGSLDMGKWVHVYAESIGYKGNLFVGNALIDLYAKCGVIENALDVFNSMDRKDIFTWNTIINCLAMHGHAADALSLFDDMKNAGVKPDEVTFVGILSACVHMGLVKDGFSYFQSMTNHYSIVPQIQHYGCMVDLLGRAGLLDQAVNFVRKMPMKPDAIIWAALLGACRIYKNVEIAELALQRLIELEPKNPANFVMLSNIYKDLGRWEDVARLKTAMRDTGFRKLPGCSVVEVNDSVVEFYSLDERHPETESIYKTLRGLTILLRSYGYIPNLVDIAQGTKMMGEVL</sequence>
<evidence type="ECO:0000313" key="6">
    <source>
        <dbReference type="EMBL" id="CAL0328815.1"/>
    </source>
</evidence>
<dbReference type="InterPro" id="IPR001841">
    <property type="entry name" value="Znf_RING"/>
</dbReference>
<comment type="caution">
    <text evidence="6">The sequence shown here is derived from an EMBL/GenBank/DDBJ whole genome shotgun (WGS) entry which is preliminary data.</text>
</comment>
<dbReference type="Gene3D" id="3.30.40.10">
    <property type="entry name" value="Zinc/RING finger domain, C3HC4 (zinc finger)"/>
    <property type="match status" value="1"/>
</dbReference>
<dbReference type="Pfam" id="PF20431">
    <property type="entry name" value="E_motif"/>
    <property type="match status" value="1"/>
</dbReference>
<dbReference type="Gene3D" id="1.25.40.10">
    <property type="entry name" value="Tetratricopeptide repeat domain"/>
    <property type="match status" value="4"/>
</dbReference>
<dbReference type="AlphaFoldDB" id="A0AAV1Y4Y0"/>
<dbReference type="InterPro" id="IPR002035">
    <property type="entry name" value="VWF_A"/>
</dbReference>
<feature type="repeat" description="PPR" evidence="3">
    <location>
        <begin position="679"/>
        <end position="713"/>
    </location>
</feature>
<evidence type="ECO:0000259" key="5">
    <source>
        <dbReference type="PROSITE" id="PS50089"/>
    </source>
</evidence>
<dbReference type="EMBL" id="CAXHTB010000021">
    <property type="protein sequence ID" value="CAL0328815.1"/>
    <property type="molecule type" value="Genomic_DNA"/>
</dbReference>
<feature type="compositionally biased region" description="Polar residues" evidence="4">
    <location>
        <begin position="1"/>
        <end position="28"/>
    </location>
</feature>
<dbReference type="PROSITE" id="PS50089">
    <property type="entry name" value="ZF_RING_2"/>
    <property type="match status" value="1"/>
</dbReference>
<feature type="repeat" description="PPR" evidence="3">
    <location>
        <begin position="648"/>
        <end position="678"/>
    </location>
</feature>
<dbReference type="InterPro" id="IPR010734">
    <property type="entry name" value="Copine_C"/>
</dbReference>
<dbReference type="GO" id="GO:0003723">
    <property type="term" value="F:RNA binding"/>
    <property type="evidence" value="ECO:0007669"/>
    <property type="project" value="InterPro"/>
</dbReference>
<dbReference type="FunFam" id="1.25.40.10:FF:000231">
    <property type="entry name" value="Pentatricopeptide repeat-containing protein chloroplastic"/>
    <property type="match status" value="1"/>
</dbReference>
<keyword evidence="2" id="KW-0479">Metal-binding</keyword>
<organism evidence="6 7">
    <name type="scientific">Lupinus luteus</name>
    <name type="common">European yellow lupine</name>
    <dbReference type="NCBI Taxonomy" id="3873"/>
    <lineage>
        <taxon>Eukaryota</taxon>
        <taxon>Viridiplantae</taxon>
        <taxon>Streptophyta</taxon>
        <taxon>Embryophyta</taxon>
        <taxon>Tracheophyta</taxon>
        <taxon>Spermatophyta</taxon>
        <taxon>Magnoliopsida</taxon>
        <taxon>eudicotyledons</taxon>
        <taxon>Gunneridae</taxon>
        <taxon>Pentapetalae</taxon>
        <taxon>rosids</taxon>
        <taxon>fabids</taxon>
        <taxon>Fabales</taxon>
        <taxon>Fabaceae</taxon>
        <taxon>Papilionoideae</taxon>
        <taxon>50 kb inversion clade</taxon>
        <taxon>genistoids sensu lato</taxon>
        <taxon>core genistoids</taxon>
        <taxon>Genisteae</taxon>
        <taxon>Lupinus</taxon>
    </lineage>
</organism>
<keyword evidence="2" id="KW-0863">Zinc-finger</keyword>
<keyword evidence="1" id="KW-0677">Repeat</keyword>
<protein>
    <recommendedName>
        <fullName evidence="5">RING-type domain-containing protein</fullName>
    </recommendedName>
</protein>
<dbReference type="InterPro" id="IPR002885">
    <property type="entry name" value="PPR_rpt"/>
</dbReference>
<feature type="repeat" description="PPR" evidence="3">
    <location>
        <begin position="516"/>
        <end position="550"/>
    </location>
</feature>
<feature type="domain" description="RING-type" evidence="5">
    <location>
        <begin position="357"/>
        <end position="390"/>
    </location>
</feature>
<dbReference type="Pfam" id="PF13920">
    <property type="entry name" value="zf-C3HC4_3"/>
    <property type="match status" value="1"/>
</dbReference>
<keyword evidence="7" id="KW-1185">Reference proteome</keyword>
<gene>
    <name evidence="6" type="ORF">LLUT_LOCUS29875</name>
</gene>
<name>A0AAV1Y4Y0_LUPLU</name>
<keyword evidence="2" id="KW-0862">Zinc</keyword>
<dbReference type="GO" id="GO:0005737">
    <property type="term" value="C:cytoplasm"/>
    <property type="evidence" value="ECO:0007669"/>
    <property type="project" value="UniProtKB-ARBA"/>
</dbReference>
<dbReference type="Proteomes" id="UP001497480">
    <property type="component" value="Unassembled WGS sequence"/>
</dbReference>
<dbReference type="GO" id="GO:0008270">
    <property type="term" value="F:zinc ion binding"/>
    <property type="evidence" value="ECO:0007669"/>
    <property type="project" value="UniProtKB-KW"/>
</dbReference>
<proteinExistence type="predicted"/>
<evidence type="ECO:0000256" key="3">
    <source>
        <dbReference type="PROSITE-ProRule" id="PRU00708"/>
    </source>
</evidence>
<dbReference type="Pfam" id="PF01535">
    <property type="entry name" value="PPR"/>
    <property type="match status" value="6"/>
</dbReference>
<evidence type="ECO:0000256" key="1">
    <source>
        <dbReference type="ARBA" id="ARBA00022737"/>
    </source>
</evidence>
<dbReference type="Pfam" id="PF13041">
    <property type="entry name" value="PPR_2"/>
    <property type="match status" value="2"/>
</dbReference>
<dbReference type="SUPFAM" id="SSF53300">
    <property type="entry name" value="vWA-like"/>
    <property type="match status" value="1"/>
</dbReference>
<dbReference type="InterPro" id="IPR046960">
    <property type="entry name" value="PPR_At4g14850-like_plant"/>
</dbReference>
<dbReference type="InterPro" id="IPR036465">
    <property type="entry name" value="vWFA_dom_sf"/>
</dbReference>
<dbReference type="SMART" id="SM00327">
    <property type="entry name" value="VWA"/>
    <property type="match status" value="1"/>
</dbReference>
<reference evidence="6 7" key="1">
    <citation type="submission" date="2024-03" db="EMBL/GenBank/DDBJ databases">
        <authorList>
            <person name="Martinez-Hernandez J."/>
        </authorList>
    </citation>
    <scope>NUCLEOTIDE SEQUENCE [LARGE SCALE GENOMIC DNA]</scope>
</reference>
<dbReference type="GO" id="GO:0009451">
    <property type="term" value="P:RNA modification"/>
    <property type="evidence" value="ECO:0007669"/>
    <property type="project" value="InterPro"/>
</dbReference>
<dbReference type="SUPFAM" id="SSF48452">
    <property type="entry name" value="TPR-like"/>
    <property type="match status" value="1"/>
</dbReference>
<dbReference type="InterPro" id="IPR013083">
    <property type="entry name" value="Znf_RING/FYVE/PHD"/>
</dbReference>
<dbReference type="InterPro" id="IPR046848">
    <property type="entry name" value="E_motif"/>
</dbReference>
<dbReference type="PANTHER" id="PTHR47926">
    <property type="entry name" value="PENTATRICOPEPTIDE REPEAT-CONTAINING PROTEIN"/>
    <property type="match status" value="1"/>
</dbReference>
<evidence type="ECO:0000256" key="2">
    <source>
        <dbReference type="PROSITE-ProRule" id="PRU00175"/>
    </source>
</evidence>
<dbReference type="Pfam" id="PF07002">
    <property type="entry name" value="Copine"/>
    <property type="match status" value="1"/>
</dbReference>
<dbReference type="NCBIfam" id="TIGR00756">
    <property type="entry name" value="PPR"/>
    <property type="match status" value="5"/>
</dbReference>
<dbReference type="PROSITE" id="PS51375">
    <property type="entry name" value="PPR"/>
    <property type="match status" value="4"/>
</dbReference>
<dbReference type="FunFam" id="1.25.40.10:FF:001802">
    <property type="entry name" value="Tetratricopeptide repeat (TPR)-like superfamily protein"/>
    <property type="match status" value="1"/>
</dbReference>